<evidence type="ECO:0000256" key="2">
    <source>
        <dbReference type="SAM" id="SignalP"/>
    </source>
</evidence>
<evidence type="ECO:0000313" key="4">
    <source>
        <dbReference type="Proteomes" id="UP000320876"/>
    </source>
</evidence>
<dbReference type="OrthoDB" id="3638476at2"/>
<protein>
    <submittedName>
        <fullName evidence="3">Uncharacterized protein</fullName>
    </submittedName>
</protein>
<comment type="caution">
    <text evidence="3">The sequence shown here is derived from an EMBL/GenBank/DDBJ whole genome shotgun (WGS) entry which is preliminary data.</text>
</comment>
<proteinExistence type="predicted"/>
<reference evidence="3 4" key="1">
    <citation type="submission" date="2019-06" db="EMBL/GenBank/DDBJ databases">
        <title>Sequencing the genomes of 1000 actinobacteria strains.</title>
        <authorList>
            <person name="Klenk H.-P."/>
        </authorList>
    </citation>
    <scope>NUCLEOTIDE SEQUENCE [LARGE SCALE GENOMIC DNA]</scope>
    <source>
        <strain evidence="3 4">DSM 45679</strain>
    </source>
</reference>
<gene>
    <name evidence="3" type="ORF">FB471_3570</name>
</gene>
<dbReference type="Proteomes" id="UP000320876">
    <property type="component" value="Unassembled WGS sequence"/>
</dbReference>
<dbReference type="RefSeq" id="WP_141999568.1">
    <property type="nucleotide sequence ID" value="NZ_VFML01000001.1"/>
</dbReference>
<feature type="compositionally biased region" description="Gly residues" evidence="1">
    <location>
        <begin position="175"/>
        <end position="191"/>
    </location>
</feature>
<dbReference type="AlphaFoldDB" id="A0A542DL28"/>
<feature type="signal peptide" evidence="2">
    <location>
        <begin position="1"/>
        <end position="32"/>
    </location>
</feature>
<accession>A0A542DL28</accession>
<keyword evidence="4" id="KW-1185">Reference proteome</keyword>
<dbReference type="EMBL" id="VFML01000001">
    <property type="protein sequence ID" value="TQJ03802.1"/>
    <property type="molecule type" value="Genomic_DNA"/>
</dbReference>
<dbReference type="PROSITE" id="PS51257">
    <property type="entry name" value="PROKAR_LIPOPROTEIN"/>
    <property type="match status" value="1"/>
</dbReference>
<organism evidence="3 4">
    <name type="scientific">Amycolatopsis cihanbeyliensis</name>
    <dbReference type="NCBI Taxonomy" id="1128664"/>
    <lineage>
        <taxon>Bacteria</taxon>
        <taxon>Bacillati</taxon>
        <taxon>Actinomycetota</taxon>
        <taxon>Actinomycetes</taxon>
        <taxon>Pseudonocardiales</taxon>
        <taxon>Pseudonocardiaceae</taxon>
        <taxon>Amycolatopsis</taxon>
    </lineage>
</organism>
<feature type="compositionally biased region" description="Basic and acidic residues" evidence="1">
    <location>
        <begin position="164"/>
        <end position="173"/>
    </location>
</feature>
<evidence type="ECO:0000256" key="1">
    <source>
        <dbReference type="SAM" id="MobiDB-lite"/>
    </source>
</evidence>
<feature type="region of interest" description="Disordered" evidence="1">
    <location>
        <begin position="131"/>
        <end position="253"/>
    </location>
</feature>
<name>A0A542DL28_AMYCI</name>
<evidence type="ECO:0000313" key="3">
    <source>
        <dbReference type="EMBL" id="TQJ03802.1"/>
    </source>
</evidence>
<feature type="chain" id="PRO_5021924750" evidence="2">
    <location>
        <begin position="33"/>
        <end position="283"/>
    </location>
</feature>
<keyword evidence="2" id="KW-0732">Signal</keyword>
<sequence>MARLRASIRRIGTAGALAALTAAFACTGTAQAERGGEDTAARVVDGDCAATLHRGAGDPLTVDAGAVLDRPGVLTFGLGSAAKGTGEQARPTLSLPVADLVDGLGGHRVPVLNEAGTVVCRTAQDTTNGLVAALHGTPSPGDEPPGRQPSPPGGDPAPPDDPGDDQRGQDRNRPGGPGSAGGTGIGPGIGPASGDPRTPSNGLAGPGAIIPPVDPQPAPGARVPEADPVPQPPAVDRGDSGTARALPESTPPERLPLLLAVLALAVVTTLLMRSWTRGKVRAS</sequence>
<feature type="compositionally biased region" description="Pro residues" evidence="1">
    <location>
        <begin position="141"/>
        <end position="160"/>
    </location>
</feature>